<evidence type="ECO:0000256" key="1">
    <source>
        <dbReference type="SAM" id="MobiDB-lite"/>
    </source>
</evidence>
<name>A0A830H3I0_9CHLO</name>
<organism evidence="3 4">
    <name type="scientific">Pycnococcus provasolii</name>
    <dbReference type="NCBI Taxonomy" id="41880"/>
    <lineage>
        <taxon>Eukaryota</taxon>
        <taxon>Viridiplantae</taxon>
        <taxon>Chlorophyta</taxon>
        <taxon>Pseudoscourfieldiophyceae</taxon>
        <taxon>Pseudoscourfieldiales</taxon>
        <taxon>Pycnococcaceae</taxon>
        <taxon>Pycnococcus</taxon>
    </lineage>
</organism>
<proteinExistence type="predicted"/>
<keyword evidence="4" id="KW-1185">Reference proteome</keyword>
<gene>
    <name evidence="3" type="ORF">PPROV_000043300</name>
</gene>
<dbReference type="EMBL" id="BNJQ01000001">
    <property type="protein sequence ID" value="GHP01676.1"/>
    <property type="molecule type" value="Genomic_DNA"/>
</dbReference>
<dbReference type="Proteomes" id="UP000660262">
    <property type="component" value="Unassembled WGS sequence"/>
</dbReference>
<keyword evidence="2" id="KW-0812">Transmembrane</keyword>
<reference evidence="3" key="1">
    <citation type="submission" date="2020-10" db="EMBL/GenBank/DDBJ databases">
        <title>Unveiling of a novel bifunctional photoreceptor, Dualchrome1, isolated from a cosmopolitan green alga.</title>
        <authorList>
            <person name="Suzuki S."/>
            <person name="Kawachi M."/>
        </authorList>
    </citation>
    <scope>NUCLEOTIDE SEQUENCE</scope>
    <source>
        <strain evidence="3">NIES 2893</strain>
    </source>
</reference>
<sequence>MAPPVAQWPSGLWQNSPPAAPQAQAARETCLKTCSFATSREVLLLVALSAVGAQAKRESTNRFQPEEIAGLCIGFAVLSLTLGILIAVSCKMAARIRVLESHLNLLEV</sequence>
<feature type="transmembrane region" description="Helical" evidence="2">
    <location>
        <begin position="68"/>
        <end position="88"/>
    </location>
</feature>
<protein>
    <submittedName>
        <fullName evidence="3">Uncharacterized protein</fullName>
    </submittedName>
</protein>
<accession>A0A830H3I0</accession>
<comment type="caution">
    <text evidence="3">The sequence shown here is derived from an EMBL/GenBank/DDBJ whole genome shotgun (WGS) entry which is preliminary data.</text>
</comment>
<dbReference type="AlphaFoldDB" id="A0A830H3I0"/>
<keyword evidence="2" id="KW-0472">Membrane</keyword>
<evidence type="ECO:0000313" key="4">
    <source>
        <dbReference type="Proteomes" id="UP000660262"/>
    </source>
</evidence>
<keyword evidence="2" id="KW-1133">Transmembrane helix</keyword>
<evidence type="ECO:0000256" key="2">
    <source>
        <dbReference type="SAM" id="Phobius"/>
    </source>
</evidence>
<feature type="region of interest" description="Disordered" evidence="1">
    <location>
        <begin position="1"/>
        <end position="20"/>
    </location>
</feature>
<evidence type="ECO:0000313" key="3">
    <source>
        <dbReference type="EMBL" id="GHP01676.1"/>
    </source>
</evidence>